<proteinExistence type="predicted"/>
<name>A0A5K3FZX3_MESCO</name>
<evidence type="ECO:0000313" key="1">
    <source>
        <dbReference type="WBParaSite" id="MCU_013331-RA"/>
    </source>
</evidence>
<protein>
    <submittedName>
        <fullName evidence="1">Secreted protein</fullName>
    </submittedName>
</protein>
<dbReference type="WBParaSite" id="MCU_013331-RA">
    <property type="protein sequence ID" value="MCU_013331-RA"/>
    <property type="gene ID" value="MCU_013331"/>
</dbReference>
<organism evidence="1">
    <name type="scientific">Mesocestoides corti</name>
    <name type="common">Flatworm</name>
    <dbReference type="NCBI Taxonomy" id="53468"/>
    <lineage>
        <taxon>Eukaryota</taxon>
        <taxon>Metazoa</taxon>
        <taxon>Spiralia</taxon>
        <taxon>Lophotrochozoa</taxon>
        <taxon>Platyhelminthes</taxon>
        <taxon>Cestoda</taxon>
        <taxon>Eucestoda</taxon>
        <taxon>Cyclophyllidea</taxon>
        <taxon>Mesocestoididae</taxon>
        <taxon>Mesocestoides</taxon>
    </lineage>
</organism>
<sequence>MSFSGWLPSFLACHLIAERHKIGCVQVVQHVCTLIRRHTVFPSGVAAALATKRRRIGQ</sequence>
<reference evidence="1" key="1">
    <citation type="submission" date="2019-11" db="UniProtKB">
        <authorList>
            <consortium name="WormBaseParasite"/>
        </authorList>
    </citation>
    <scope>IDENTIFICATION</scope>
</reference>
<dbReference type="AlphaFoldDB" id="A0A5K3FZX3"/>
<accession>A0A5K3FZX3</accession>